<dbReference type="GO" id="GO:0016747">
    <property type="term" value="F:acyltransferase activity, transferring groups other than amino-acyl groups"/>
    <property type="evidence" value="ECO:0007669"/>
    <property type="project" value="InterPro"/>
</dbReference>
<protein>
    <submittedName>
        <fullName evidence="2">GNAT family N-acetyltransferase</fullName>
    </submittedName>
</protein>
<evidence type="ECO:0000313" key="3">
    <source>
        <dbReference type="Proteomes" id="UP000318521"/>
    </source>
</evidence>
<keyword evidence="2" id="KW-0808">Transferase</keyword>
<keyword evidence="3" id="KW-1185">Reference proteome</keyword>
<accession>A0A554A1I1</accession>
<dbReference type="PROSITE" id="PS51186">
    <property type="entry name" value="GNAT"/>
    <property type="match status" value="1"/>
</dbReference>
<dbReference type="Pfam" id="PF00583">
    <property type="entry name" value="Acetyltransf_1"/>
    <property type="match status" value="1"/>
</dbReference>
<dbReference type="Proteomes" id="UP000318521">
    <property type="component" value="Unassembled WGS sequence"/>
</dbReference>
<dbReference type="EMBL" id="VLXZ01000003">
    <property type="protein sequence ID" value="TSB47551.1"/>
    <property type="molecule type" value="Genomic_DNA"/>
</dbReference>
<name>A0A554A1I1_9BACI</name>
<dbReference type="Gene3D" id="3.40.630.30">
    <property type="match status" value="1"/>
</dbReference>
<dbReference type="AlphaFoldDB" id="A0A554A1I1"/>
<feature type="domain" description="N-acetyltransferase" evidence="1">
    <location>
        <begin position="1"/>
        <end position="150"/>
    </location>
</feature>
<gene>
    <name evidence="2" type="ORF">FN960_05525</name>
</gene>
<proteinExistence type="predicted"/>
<reference evidence="2 3" key="1">
    <citation type="submission" date="2019-07" db="EMBL/GenBank/DDBJ databases">
        <authorList>
            <person name="Park Y.J."/>
            <person name="Jeong S.E."/>
            <person name="Jung H.S."/>
        </authorList>
    </citation>
    <scope>NUCLEOTIDE SEQUENCE [LARGE SCALE GENOMIC DNA]</scope>
    <source>
        <strain evidence="3">P16(2019)</strain>
    </source>
</reference>
<dbReference type="SUPFAM" id="SSF55729">
    <property type="entry name" value="Acyl-CoA N-acyltransferases (Nat)"/>
    <property type="match status" value="1"/>
</dbReference>
<organism evidence="2 3">
    <name type="scientific">Alkalicoccobacillus porphyridii</name>
    <dbReference type="NCBI Taxonomy" id="2597270"/>
    <lineage>
        <taxon>Bacteria</taxon>
        <taxon>Bacillati</taxon>
        <taxon>Bacillota</taxon>
        <taxon>Bacilli</taxon>
        <taxon>Bacillales</taxon>
        <taxon>Bacillaceae</taxon>
        <taxon>Alkalicoccobacillus</taxon>
    </lineage>
</organism>
<evidence type="ECO:0000259" key="1">
    <source>
        <dbReference type="PROSITE" id="PS51186"/>
    </source>
</evidence>
<comment type="caution">
    <text evidence="2">The sequence shown here is derived from an EMBL/GenBank/DDBJ whole genome shotgun (WGS) entry which is preliminary data.</text>
</comment>
<dbReference type="InterPro" id="IPR016181">
    <property type="entry name" value="Acyl_CoA_acyltransferase"/>
</dbReference>
<evidence type="ECO:0000313" key="2">
    <source>
        <dbReference type="EMBL" id="TSB47551.1"/>
    </source>
</evidence>
<dbReference type="InterPro" id="IPR000182">
    <property type="entry name" value="GNAT_dom"/>
</dbReference>
<sequence length="150" mass="16996">MTPEDAVQVLQWDYEPPYDFYNIRSKSEAMQEFLMGSYYSVYYEDRLYGIFCIGKSAQVPEGSIAGVYKESCVDIGLGMSPALTGQGKGMEFFQSILSHVQSRFSGECIRLSVAAFNKRAIKLYTNSGFVQQATFFSKDVEFIVMVHPKR</sequence>
<dbReference type="OrthoDB" id="423921at2"/>